<name>A0A1C3WWT7_9HYPH</name>
<accession>A0A1C3WWT7</accession>
<dbReference type="Proteomes" id="UP000199205">
    <property type="component" value="Unassembled WGS sequence"/>
</dbReference>
<dbReference type="RefSeq" id="WP_037194807.1">
    <property type="nucleotide sequence ID" value="NZ_FMAF01000019.1"/>
</dbReference>
<sequence>MVRPHSFEGAIDKLRITLGDAINGVNAAVTLLAGHSKGGGGAEAVNFPVEEALVRETVELLGRWKFLGLSLVKELDLTTAQADLQHRRLYDEKAGLEKPGLLSRRLGHGQVKPETIITGLDAVLDASATLDLLFKRARPALSQSFHDCEMHLEGVIERRQRLDFDIEEVRRQADAVAVKTNDHRRNLSPARVRDLQSEPEATYRELLVEQDRLREKERVLQSGRTAHQRLIDVYEGLAGALNAEIAAVNAMAGKLSVDIEQRIALLKALASEIDSPLPPVARSAPVAQLIEAFEMNVLAGHDLAARKARADSVFTRRLEPHLLPAPADANDVSDEAQPQD</sequence>
<dbReference type="EMBL" id="FMAF01000019">
    <property type="protein sequence ID" value="SCB44440.1"/>
    <property type="molecule type" value="Genomic_DNA"/>
</dbReference>
<organism evidence="1 2">
    <name type="scientific">Rhizobium lusitanum</name>
    <dbReference type="NCBI Taxonomy" id="293958"/>
    <lineage>
        <taxon>Bacteria</taxon>
        <taxon>Pseudomonadati</taxon>
        <taxon>Pseudomonadota</taxon>
        <taxon>Alphaproteobacteria</taxon>
        <taxon>Hyphomicrobiales</taxon>
        <taxon>Rhizobiaceae</taxon>
        <taxon>Rhizobium/Agrobacterium group</taxon>
        <taxon>Rhizobium</taxon>
    </lineage>
</organism>
<reference evidence="1 2" key="1">
    <citation type="submission" date="2016-08" db="EMBL/GenBank/DDBJ databases">
        <authorList>
            <person name="Seilhamer J.J."/>
        </authorList>
    </citation>
    <scope>NUCLEOTIDE SEQUENCE [LARGE SCALE GENOMIC DNA]</scope>
    <source>
        <strain evidence="1 2">P1-7</strain>
    </source>
</reference>
<gene>
    <name evidence="1" type="ORF">GA0061101_11914</name>
</gene>
<dbReference type="AlphaFoldDB" id="A0A1C3WWT7"/>
<evidence type="ECO:0000313" key="1">
    <source>
        <dbReference type="EMBL" id="SCB44440.1"/>
    </source>
</evidence>
<evidence type="ECO:0000313" key="2">
    <source>
        <dbReference type="Proteomes" id="UP000199205"/>
    </source>
</evidence>
<protein>
    <submittedName>
        <fullName evidence="1">Uncharacterized protein</fullName>
    </submittedName>
</protein>
<proteinExistence type="predicted"/>
<dbReference type="OrthoDB" id="8305153at2"/>